<name>A0ABD3I3U1_9MARC</name>
<dbReference type="EMBL" id="JBJQOH010000002">
    <property type="protein sequence ID" value="KAL3696956.1"/>
    <property type="molecule type" value="Genomic_DNA"/>
</dbReference>
<feature type="compositionally biased region" description="Polar residues" evidence="1">
    <location>
        <begin position="1"/>
        <end position="19"/>
    </location>
</feature>
<evidence type="ECO:0000256" key="1">
    <source>
        <dbReference type="SAM" id="MobiDB-lite"/>
    </source>
</evidence>
<keyword evidence="3" id="KW-1185">Reference proteome</keyword>
<reference evidence="2 3" key="1">
    <citation type="submission" date="2024-09" db="EMBL/GenBank/DDBJ databases">
        <title>Chromosome-scale assembly of Riccia sorocarpa.</title>
        <authorList>
            <person name="Paukszto L."/>
        </authorList>
    </citation>
    <scope>NUCLEOTIDE SEQUENCE [LARGE SCALE GENOMIC DNA]</scope>
    <source>
        <strain evidence="2">LP-2024</strain>
        <tissue evidence="2">Aerial parts of the thallus</tissue>
    </source>
</reference>
<proteinExistence type="predicted"/>
<dbReference type="AlphaFoldDB" id="A0ABD3I3U1"/>
<sequence length="350" mass="39267">MSGSLCSQSNLDRIASTDTILVPDRVVGRDPAPPAAAARRRKARETPEEASGAGPSEPHRSSPKKGAKRGGPKEPVDLNAIEGPYLVEFEVIPDPDRHIRWGHVDRSGRSAALAAVLVRDISASRLSVALDMPIHRPHIPACLEFIQSADTVDRRESDTRDRLDLPMEGTVRDRTVRLDADLVREAFLLLAASLEIKRQVRHSLISDWFPEYERSGKRYIARTCRHQEWAAALECISMMLLASRRPRTVLGRLVYYFNHFQLDPQDEPEQRLDFVDLMAHSLRREVFAVQVHLQADKPERCLETFVAIPLTHILLHLQLLTGPECDAPPAPPATPTTLADPSEKDWHVDV</sequence>
<evidence type="ECO:0000313" key="2">
    <source>
        <dbReference type="EMBL" id="KAL3696956.1"/>
    </source>
</evidence>
<feature type="compositionally biased region" description="Basic and acidic residues" evidence="1">
    <location>
        <begin position="341"/>
        <end position="350"/>
    </location>
</feature>
<dbReference type="Proteomes" id="UP001633002">
    <property type="component" value="Unassembled WGS sequence"/>
</dbReference>
<accession>A0ABD3I3U1</accession>
<gene>
    <name evidence="2" type="ORF">R1sor_011032</name>
</gene>
<feature type="compositionally biased region" description="Basic residues" evidence="1">
    <location>
        <begin position="61"/>
        <end position="70"/>
    </location>
</feature>
<comment type="caution">
    <text evidence="2">The sequence shown here is derived from an EMBL/GenBank/DDBJ whole genome shotgun (WGS) entry which is preliminary data.</text>
</comment>
<organism evidence="2 3">
    <name type="scientific">Riccia sorocarpa</name>
    <dbReference type="NCBI Taxonomy" id="122646"/>
    <lineage>
        <taxon>Eukaryota</taxon>
        <taxon>Viridiplantae</taxon>
        <taxon>Streptophyta</taxon>
        <taxon>Embryophyta</taxon>
        <taxon>Marchantiophyta</taxon>
        <taxon>Marchantiopsida</taxon>
        <taxon>Marchantiidae</taxon>
        <taxon>Marchantiales</taxon>
        <taxon>Ricciaceae</taxon>
        <taxon>Riccia</taxon>
    </lineage>
</organism>
<feature type="region of interest" description="Disordered" evidence="1">
    <location>
        <begin position="1"/>
        <end position="79"/>
    </location>
</feature>
<evidence type="ECO:0000313" key="3">
    <source>
        <dbReference type="Proteomes" id="UP001633002"/>
    </source>
</evidence>
<protein>
    <submittedName>
        <fullName evidence="2">Uncharacterized protein</fullName>
    </submittedName>
</protein>
<feature type="region of interest" description="Disordered" evidence="1">
    <location>
        <begin position="326"/>
        <end position="350"/>
    </location>
</feature>